<gene>
    <name evidence="1" type="ORF">DY000_02052763</name>
</gene>
<dbReference type="EMBL" id="QGKV02002055">
    <property type="protein sequence ID" value="KAF3492837.1"/>
    <property type="molecule type" value="Genomic_DNA"/>
</dbReference>
<keyword evidence="2" id="KW-1185">Reference proteome</keyword>
<organism evidence="1 2">
    <name type="scientific">Brassica cretica</name>
    <name type="common">Mustard</name>
    <dbReference type="NCBI Taxonomy" id="69181"/>
    <lineage>
        <taxon>Eukaryota</taxon>
        <taxon>Viridiplantae</taxon>
        <taxon>Streptophyta</taxon>
        <taxon>Embryophyta</taxon>
        <taxon>Tracheophyta</taxon>
        <taxon>Spermatophyta</taxon>
        <taxon>Magnoliopsida</taxon>
        <taxon>eudicotyledons</taxon>
        <taxon>Gunneridae</taxon>
        <taxon>Pentapetalae</taxon>
        <taxon>rosids</taxon>
        <taxon>malvids</taxon>
        <taxon>Brassicales</taxon>
        <taxon>Brassicaceae</taxon>
        <taxon>Brassiceae</taxon>
        <taxon>Brassica</taxon>
    </lineage>
</organism>
<dbReference type="Proteomes" id="UP000266723">
    <property type="component" value="Unassembled WGS sequence"/>
</dbReference>
<protein>
    <submittedName>
        <fullName evidence="1">Uncharacterized protein</fullName>
    </submittedName>
</protein>
<accession>A0ABQ7A5A5</accession>
<proteinExistence type="predicted"/>
<reference evidence="1 2" key="1">
    <citation type="journal article" date="2020" name="BMC Genomics">
        <title>Intraspecific diversification of the crop wild relative Brassica cretica Lam. using demographic model selection.</title>
        <authorList>
            <person name="Kioukis A."/>
            <person name="Michalopoulou V.A."/>
            <person name="Briers L."/>
            <person name="Pirintsos S."/>
            <person name="Studholme D.J."/>
            <person name="Pavlidis P."/>
            <person name="Sarris P.F."/>
        </authorList>
    </citation>
    <scope>NUCLEOTIDE SEQUENCE [LARGE SCALE GENOMIC DNA]</scope>
    <source>
        <strain evidence="2">cv. PFS-1207/04</strain>
    </source>
</reference>
<evidence type="ECO:0000313" key="2">
    <source>
        <dbReference type="Proteomes" id="UP000266723"/>
    </source>
</evidence>
<name>A0ABQ7A5A5_BRACR</name>
<comment type="caution">
    <text evidence="1">The sequence shown here is derived from an EMBL/GenBank/DDBJ whole genome shotgun (WGS) entry which is preliminary data.</text>
</comment>
<sequence length="201" mass="22009">MGFWLQVRNLILLEPGRFEGIRELPWDLAGCLIGTDFVPDLKIKELLDINVGLLQISQGFGLTSGSATGLMATSVKSPFSSRTSIRVATMYHSSVSIDVRDELSIDLGWKISVDGRVASVDGGERVSVDGIGIWVDGGWRISVEELTLMSIDEERLPLRIQHSKLAGSDEKSSYVSLLLLDGFRVRCKLSLVSTTPRASSR</sequence>
<evidence type="ECO:0000313" key="1">
    <source>
        <dbReference type="EMBL" id="KAF3492837.1"/>
    </source>
</evidence>